<evidence type="ECO:0000256" key="1">
    <source>
        <dbReference type="ARBA" id="ARBA00023125"/>
    </source>
</evidence>
<comment type="caution">
    <text evidence="2">Lacks conserved residue(s) required for the propagation of feature annotation.</text>
</comment>
<dbReference type="Pfam" id="PF00436">
    <property type="entry name" value="SSB"/>
    <property type="match status" value="1"/>
</dbReference>
<dbReference type="EMBL" id="JACRTL010000001">
    <property type="protein sequence ID" value="MBC8610319.1"/>
    <property type="molecule type" value="Genomic_DNA"/>
</dbReference>
<evidence type="ECO:0000313" key="6">
    <source>
        <dbReference type="Proteomes" id="UP000632659"/>
    </source>
</evidence>
<dbReference type="CDD" id="cd04496">
    <property type="entry name" value="SSB_OBF"/>
    <property type="match status" value="1"/>
</dbReference>
<dbReference type="SUPFAM" id="SSF50249">
    <property type="entry name" value="Nucleic acid-binding proteins"/>
    <property type="match status" value="1"/>
</dbReference>
<evidence type="ECO:0000256" key="4">
    <source>
        <dbReference type="SAM" id="MobiDB-lite"/>
    </source>
</evidence>
<dbReference type="PANTHER" id="PTHR10302">
    <property type="entry name" value="SINGLE-STRANDED DNA-BINDING PROTEIN"/>
    <property type="match status" value="1"/>
</dbReference>
<dbReference type="NCBIfam" id="TIGR00621">
    <property type="entry name" value="ssb"/>
    <property type="match status" value="1"/>
</dbReference>
<gene>
    <name evidence="5" type="ORF">H8702_04155</name>
</gene>
<dbReference type="InterPro" id="IPR000424">
    <property type="entry name" value="Primosome_PriB/ssb"/>
</dbReference>
<dbReference type="AlphaFoldDB" id="A0A8J6P6Q0"/>
<protein>
    <recommendedName>
        <fullName evidence="2 3">Single-stranded DNA-binding protein</fullName>
        <shortName evidence="2">SSB</shortName>
    </recommendedName>
</protein>
<keyword evidence="6" id="KW-1185">Reference proteome</keyword>
<dbReference type="InterPro" id="IPR012340">
    <property type="entry name" value="NA-bd_OB-fold"/>
</dbReference>
<evidence type="ECO:0000313" key="5">
    <source>
        <dbReference type="EMBL" id="MBC8610319.1"/>
    </source>
</evidence>
<proteinExistence type="inferred from homology"/>
<dbReference type="Gene3D" id="2.40.50.140">
    <property type="entry name" value="Nucleic acid-binding proteins"/>
    <property type="match status" value="1"/>
</dbReference>
<dbReference type="RefSeq" id="WP_154824455.1">
    <property type="nucleotide sequence ID" value="NZ_JACRTL010000001.1"/>
</dbReference>
<dbReference type="InterPro" id="IPR011344">
    <property type="entry name" value="ssDNA-bd"/>
</dbReference>
<dbReference type="Proteomes" id="UP000632659">
    <property type="component" value="Unassembled WGS sequence"/>
</dbReference>
<dbReference type="PANTHER" id="PTHR10302:SF27">
    <property type="entry name" value="SINGLE-STRANDED DNA-BINDING PROTEIN"/>
    <property type="match status" value="1"/>
</dbReference>
<comment type="caution">
    <text evidence="5">The sequence shown here is derived from an EMBL/GenBank/DDBJ whole genome shotgun (WGS) entry which is preliminary data.</text>
</comment>
<dbReference type="GO" id="GO:0006260">
    <property type="term" value="P:DNA replication"/>
    <property type="evidence" value="ECO:0007669"/>
    <property type="project" value="InterPro"/>
</dbReference>
<evidence type="ECO:0000256" key="2">
    <source>
        <dbReference type="HAMAP-Rule" id="MF_00984"/>
    </source>
</evidence>
<feature type="region of interest" description="Disordered" evidence="4">
    <location>
        <begin position="100"/>
        <end position="147"/>
    </location>
</feature>
<dbReference type="GO" id="GO:0009295">
    <property type="term" value="C:nucleoid"/>
    <property type="evidence" value="ECO:0007669"/>
    <property type="project" value="TreeGrafter"/>
</dbReference>
<organism evidence="5 6">
    <name type="scientific">Massiliimalia timonensis</name>
    <dbReference type="NCBI Taxonomy" id="1987501"/>
    <lineage>
        <taxon>Bacteria</taxon>
        <taxon>Bacillati</taxon>
        <taxon>Bacillota</taxon>
        <taxon>Clostridia</taxon>
        <taxon>Eubacteriales</taxon>
        <taxon>Oscillospiraceae</taxon>
        <taxon>Massiliimalia</taxon>
    </lineage>
</organism>
<keyword evidence="1 2" id="KW-0238">DNA-binding</keyword>
<name>A0A8J6P6Q0_9FIRM</name>
<evidence type="ECO:0000256" key="3">
    <source>
        <dbReference type="RuleBase" id="RU000524"/>
    </source>
</evidence>
<feature type="compositionally biased region" description="Polar residues" evidence="4">
    <location>
        <begin position="102"/>
        <end position="113"/>
    </location>
</feature>
<reference evidence="5" key="1">
    <citation type="submission" date="2020-08" db="EMBL/GenBank/DDBJ databases">
        <title>Genome public.</title>
        <authorList>
            <person name="Liu C."/>
            <person name="Sun Q."/>
        </authorList>
    </citation>
    <scope>NUCLEOTIDE SEQUENCE</scope>
    <source>
        <strain evidence="5">NSJ-15</strain>
    </source>
</reference>
<dbReference type="HAMAP" id="MF_00984">
    <property type="entry name" value="SSB"/>
    <property type="match status" value="1"/>
</dbReference>
<dbReference type="GO" id="GO:0003697">
    <property type="term" value="F:single-stranded DNA binding"/>
    <property type="evidence" value="ECO:0007669"/>
    <property type="project" value="UniProtKB-UniRule"/>
</dbReference>
<accession>A0A8J6P6Q0</accession>
<feature type="compositionally biased region" description="Acidic residues" evidence="4">
    <location>
        <begin position="133"/>
        <end position="147"/>
    </location>
</feature>
<dbReference type="PROSITE" id="PS50935">
    <property type="entry name" value="SSB"/>
    <property type="match status" value="1"/>
</dbReference>
<sequence>MLNRAILMGRLVADPELRQTPNGVSVTAFRIAVNRTYNRELTDWIDIVAWRQQAEFVSKYFQKGSMIVVEGSIQTRNYEDKNGNKRTAVEVVADQVHFAESKNAQRTNSQNFPLPTEMDEPAKGTGFSVGNMDDYEELDTDDGDLPF</sequence>
<comment type="subunit">
    <text evidence="2">Homotetramer.</text>
</comment>